<dbReference type="Gene3D" id="1.10.3210.10">
    <property type="entry name" value="Hypothetical protein af1432"/>
    <property type="match status" value="1"/>
</dbReference>
<dbReference type="PANTHER" id="PTHR21174:SF0">
    <property type="entry name" value="HD PHOSPHOHYDROLASE FAMILY PROTEIN-RELATED"/>
    <property type="match status" value="1"/>
</dbReference>
<keyword evidence="2" id="KW-1185">Reference proteome</keyword>
<accession>A0ABX0Y8P1</accession>
<dbReference type="EMBL" id="JAATVY010000033">
    <property type="protein sequence ID" value="NJC73639.1"/>
    <property type="molecule type" value="Genomic_DNA"/>
</dbReference>
<dbReference type="SUPFAM" id="SSF109604">
    <property type="entry name" value="HD-domain/PDEase-like"/>
    <property type="match status" value="1"/>
</dbReference>
<evidence type="ECO:0000313" key="1">
    <source>
        <dbReference type="EMBL" id="NJC73639.1"/>
    </source>
</evidence>
<comment type="caution">
    <text evidence="1">The sequence shown here is derived from an EMBL/GenBank/DDBJ whole genome shotgun (WGS) entry which is preliminary data.</text>
</comment>
<dbReference type="InterPro" id="IPR009218">
    <property type="entry name" value="HD_phosphohydro"/>
</dbReference>
<evidence type="ECO:0000313" key="2">
    <source>
        <dbReference type="Proteomes" id="UP000722989"/>
    </source>
</evidence>
<proteinExistence type="predicted"/>
<sequence>MDLLTRWRALVPDADALGAELIACWSQPHRHYHTTDHLAAVLAVVDRYADLVPDPDAVRLAAWFHDAVYDPRAGDNEERSARLAEASLPGAGVPAERTKETARLVRLTAGHAVAGDDHDGALLADADLAILAADPDVYDRYATAVRHEYAHVPEAAFRAGRADVLGGLLALPALYRIVPVATEWEARARANVGRELATLRPTTPRR</sequence>
<dbReference type="Proteomes" id="UP000722989">
    <property type="component" value="Unassembled WGS sequence"/>
</dbReference>
<dbReference type="PANTHER" id="PTHR21174">
    <property type="match status" value="1"/>
</dbReference>
<dbReference type="PIRSF" id="PIRSF035170">
    <property type="entry name" value="HD_phosphohydro"/>
    <property type="match status" value="1"/>
</dbReference>
<name>A0ABX0Y8P1_9ACTN</name>
<gene>
    <name evidence="1" type="ORF">HC031_28505</name>
</gene>
<organism evidence="1 2">
    <name type="scientific">Planosporangium thailandense</name>
    <dbReference type="NCBI Taxonomy" id="765197"/>
    <lineage>
        <taxon>Bacteria</taxon>
        <taxon>Bacillati</taxon>
        <taxon>Actinomycetota</taxon>
        <taxon>Actinomycetes</taxon>
        <taxon>Micromonosporales</taxon>
        <taxon>Micromonosporaceae</taxon>
        <taxon>Planosporangium</taxon>
    </lineage>
</organism>
<protein>
    <submittedName>
        <fullName evidence="1">Metal-dependent phosphohydrolase</fullName>
    </submittedName>
</protein>
<dbReference type="RefSeq" id="WP_167928543.1">
    <property type="nucleotide sequence ID" value="NZ_JAATVY010000033.1"/>
</dbReference>
<reference evidence="1 2" key="1">
    <citation type="submission" date="2020-03" db="EMBL/GenBank/DDBJ databases">
        <title>WGS of the type strain of Planosporangium spp.</title>
        <authorList>
            <person name="Thawai C."/>
        </authorList>
    </citation>
    <scope>NUCLEOTIDE SEQUENCE [LARGE SCALE GENOMIC DNA]</scope>
    <source>
        <strain evidence="1 2">TBRC 5610</strain>
    </source>
</reference>